<evidence type="ECO:0008006" key="9">
    <source>
        <dbReference type="Google" id="ProtNLM"/>
    </source>
</evidence>
<dbReference type="InterPro" id="IPR049680">
    <property type="entry name" value="FLVCR1-2_SLC49-like"/>
</dbReference>
<gene>
    <name evidence="7" type="ORF">NSK_002438</name>
</gene>
<evidence type="ECO:0000256" key="5">
    <source>
        <dbReference type="SAM" id="MobiDB-lite"/>
    </source>
</evidence>
<dbReference type="AlphaFoldDB" id="A0A4D9D465"/>
<proteinExistence type="predicted"/>
<evidence type="ECO:0000313" key="7">
    <source>
        <dbReference type="EMBL" id="TFJ86230.1"/>
    </source>
</evidence>
<keyword evidence="4 6" id="KW-0472">Membrane</keyword>
<evidence type="ECO:0000313" key="8">
    <source>
        <dbReference type="Proteomes" id="UP000355283"/>
    </source>
</evidence>
<feature type="transmembrane region" description="Helical" evidence="6">
    <location>
        <begin position="147"/>
        <end position="167"/>
    </location>
</feature>
<dbReference type="Gene3D" id="1.20.1250.20">
    <property type="entry name" value="MFS general substrate transporter like domains"/>
    <property type="match status" value="2"/>
</dbReference>
<dbReference type="PANTHER" id="PTHR10924:SF6">
    <property type="entry name" value="SOLUTE CARRIER FAMILY 49 MEMBER A3"/>
    <property type="match status" value="1"/>
</dbReference>
<dbReference type="GO" id="GO:0016020">
    <property type="term" value="C:membrane"/>
    <property type="evidence" value="ECO:0007669"/>
    <property type="project" value="UniProtKB-SubCell"/>
</dbReference>
<sequence>MEAPFLAPESSGSSQDGNVASQETVIQRHPWRVHGSRYFQLILLCILILNNAVVWVAFSAITPATAAVYGVSPGLVNIVALSFQMLFLPGTIAGYMLKERWGLRLTLLAGAFMTALSAAIRFVSLYVPPVSLRNASTDGHDVNNGGGAYALLLLGTSLAALAQPLLLNTPPDLAVHWFAVKERDLVTSLAFMCSPLGSALGVTLAPVFVSEAGADTEEDVSGSHRNDARGGLRLFLLAQLGMSVATTLLAHAGATDRPPTPPSRAAALGSQREEERVHSSDASGSRVLCMPLAWELVAPDLRRCLLCNPSFLLLLFCFGIGLGFFNALLTLLGQLLAPCGYSEAEAGALGGIFLGTGLVGAVMAGVLLDASHRYGLLLKSGFLGAWAASLFVVFTLRPDNFLVLALCFGLLGFTMLPLLPVAIENGVEITYPDVPEFFSSGLLLSAGNLTGIPLAFIFAWTIDSYEGSCRKLWKPAAVLVVVVTTACALPVLGYRPRAFGRWEAEKEQRREGLEGCGHDVATRDA</sequence>
<dbReference type="Pfam" id="PF07690">
    <property type="entry name" value="MFS_1"/>
    <property type="match status" value="1"/>
</dbReference>
<dbReference type="EMBL" id="SDOX01000009">
    <property type="protein sequence ID" value="TFJ86230.1"/>
    <property type="molecule type" value="Genomic_DNA"/>
</dbReference>
<feature type="transmembrane region" description="Helical" evidence="6">
    <location>
        <begin position="107"/>
        <end position="127"/>
    </location>
</feature>
<feature type="transmembrane region" description="Helical" evidence="6">
    <location>
        <begin position="442"/>
        <end position="460"/>
    </location>
</feature>
<reference evidence="7 8" key="1">
    <citation type="submission" date="2019-01" db="EMBL/GenBank/DDBJ databases">
        <title>Nuclear Genome Assembly of the Microalgal Biofuel strain Nannochloropsis salina CCMP1776.</title>
        <authorList>
            <person name="Hovde B."/>
        </authorList>
    </citation>
    <scope>NUCLEOTIDE SEQUENCE [LARGE SCALE GENOMIC DNA]</scope>
    <source>
        <strain evidence="7 8">CCMP1776</strain>
    </source>
</reference>
<dbReference type="OrthoDB" id="422206at2759"/>
<evidence type="ECO:0000256" key="1">
    <source>
        <dbReference type="ARBA" id="ARBA00004141"/>
    </source>
</evidence>
<feature type="transmembrane region" description="Helical" evidence="6">
    <location>
        <begin position="38"/>
        <end position="62"/>
    </location>
</feature>
<keyword evidence="2 6" id="KW-0812">Transmembrane</keyword>
<dbReference type="InterPro" id="IPR036259">
    <property type="entry name" value="MFS_trans_sf"/>
</dbReference>
<evidence type="ECO:0000256" key="4">
    <source>
        <dbReference type="ARBA" id="ARBA00023136"/>
    </source>
</evidence>
<organism evidence="7 8">
    <name type="scientific">Nannochloropsis salina CCMP1776</name>
    <dbReference type="NCBI Taxonomy" id="1027361"/>
    <lineage>
        <taxon>Eukaryota</taxon>
        <taxon>Sar</taxon>
        <taxon>Stramenopiles</taxon>
        <taxon>Ochrophyta</taxon>
        <taxon>Eustigmatophyceae</taxon>
        <taxon>Eustigmatales</taxon>
        <taxon>Monodopsidaceae</taxon>
        <taxon>Microchloropsis</taxon>
        <taxon>Microchloropsis salina</taxon>
    </lineage>
</organism>
<evidence type="ECO:0000256" key="3">
    <source>
        <dbReference type="ARBA" id="ARBA00022989"/>
    </source>
</evidence>
<feature type="transmembrane region" description="Helical" evidence="6">
    <location>
        <begin position="234"/>
        <end position="254"/>
    </location>
</feature>
<dbReference type="SUPFAM" id="SSF103473">
    <property type="entry name" value="MFS general substrate transporter"/>
    <property type="match status" value="1"/>
</dbReference>
<dbReference type="GO" id="GO:0022857">
    <property type="term" value="F:transmembrane transporter activity"/>
    <property type="evidence" value="ECO:0007669"/>
    <property type="project" value="InterPro"/>
</dbReference>
<feature type="transmembrane region" description="Helical" evidence="6">
    <location>
        <begin position="401"/>
        <end position="422"/>
    </location>
</feature>
<feature type="transmembrane region" description="Helical" evidence="6">
    <location>
        <begin position="472"/>
        <end position="492"/>
    </location>
</feature>
<name>A0A4D9D465_9STRA</name>
<feature type="transmembrane region" description="Helical" evidence="6">
    <location>
        <begin position="374"/>
        <end position="394"/>
    </location>
</feature>
<protein>
    <recommendedName>
        <fullName evidence="9">Major facilitator superfamily (MFS) profile domain-containing protein</fullName>
    </recommendedName>
</protein>
<dbReference type="InterPro" id="IPR011701">
    <property type="entry name" value="MFS"/>
</dbReference>
<accession>A0A4D9D465</accession>
<feature type="transmembrane region" description="Helical" evidence="6">
    <location>
        <begin position="74"/>
        <end position="95"/>
    </location>
</feature>
<evidence type="ECO:0000256" key="6">
    <source>
        <dbReference type="SAM" id="Phobius"/>
    </source>
</evidence>
<evidence type="ECO:0000256" key="2">
    <source>
        <dbReference type="ARBA" id="ARBA00022692"/>
    </source>
</evidence>
<comment type="caution">
    <text evidence="7">The sequence shown here is derived from an EMBL/GenBank/DDBJ whole genome shotgun (WGS) entry which is preliminary data.</text>
</comment>
<dbReference type="PANTHER" id="PTHR10924">
    <property type="entry name" value="MAJOR FACILITATOR SUPERFAMILY PROTEIN-RELATED"/>
    <property type="match status" value="1"/>
</dbReference>
<dbReference type="Proteomes" id="UP000355283">
    <property type="component" value="Unassembled WGS sequence"/>
</dbReference>
<feature type="transmembrane region" description="Helical" evidence="6">
    <location>
        <begin position="348"/>
        <end position="368"/>
    </location>
</feature>
<comment type="subcellular location">
    <subcellularLocation>
        <location evidence="1">Membrane</location>
        <topology evidence="1">Multi-pass membrane protein</topology>
    </subcellularLocation>
</comment>
<keyword evidence="8" id="KW-1185">Reference proteome</keyword>
<feature type="transmembrane region" description="Helical" evidence="6">
    <location>
        <begin position="311"/>
        <end position="336"/>
    </location>
</feature>
<keyword evidence="3 6" id="KW-1133">Transmembrane helix</keyword>
<feature type="region of interest" description="Disordered" evidence="5">
    <location>
        <begin position="252"/>
        <end position="279"/>
    </location>
</feature>